<feature type="compositionally biased region" description="Basic and acidic residues" evidence="1">
    <location>
        <begin position="859"/>
        <end position="870"/>
    </location>
</feature>
<dbReference type="SUPFAM" id="SSF50978">
    <property type="entry name" value="WD40 repeat-like"/>
    <property type="match status" value="1"/>
</dbReference>
<dbReference type="InterPro" id="IPR036322">
    <property type="entry name" value="WD40_repeat_dom_sf"/>
</dbReference>
<feature type="domain" description="PTHB1 C-terminal helix bundle" evidence="6">
    <location>
        <begin position="750"/>
        <end position="824"/>
    </location>
</feature>
<comment type="caution">
    <text evidence="7">The sequence shown here is derived from an EMBL/GenBank/DDBJ whole genome shotgun (WGS) entry which is preliminary data.</text>
</comment>
<name>A0A9Q1BCB7_HOLLE</name>
<accession>A0A9Q1BCB7</accession>
<dbReference type="PANTHER" id="PTHR20991">
    <property type="entry name" value="PARATHYROID HORMONE-RESPONSIVE B1 GENE"/>
    <property type="match status" value="1"/>
</dbReference>
<evidence type="ECO:0000259" key="3">
    <source>
        <dbReference type="Pfam" id="PF14728"/>
    </source>
</evidence>
<dbReference type="GO" id="GO:0060271">
    <property type="term" value="P:cilium assembly"/>
    <property type="evidence" value="ECO:0007669"/>
    <property type="project" value="TreeGrafter"/>
</dbReference>
<feature type="domain" description="PTHB1 platform" evidence="4">
    <location>
        <begin position="536"/>
        <end position="643"/>
    </location>
</feature>
<dbReference type="InterPro" id="IPR028073">
    <property type="entry name" value="PHTB1_N_dom"/>
</dbReference>
<keyword evidence="8" id="KW-1185">Reference proteome</keyword>
<dbReference type="PANTHER" id="PTHR20991:SF0">
    <property type="entry name" value="PROTEIN PTHB1"/>
    <property type="match status" value="1"/>
</dbReference>
<organism evidence="7 8">
    <name type="scientific">Holothuria leucospilota</name>
    <name type="common">Black long sea cucumber</name>
    <name type="synonym">Mertensiothuria leucospilota</name>
    <dbReference type="NCBI Taxonomy" id="206669"/>
    <lineage>
        <taxon>Eukaryota</taxon>
        <taxon>Metazoa</taxon>
        <taxon>Echinodermata</taxon>
        <taxon>Eleutherozoa</taxon>
        <taxon>Echinozoa</taxon>
        <taxon>Holothuroidea</taxon>
        <taxon>Aspidochirotacea</taxon>
        <taxon>Aspidochirotida</taxon>
        <taxon>Holothuriidae</taxon>
        <taxon>Holothuria</taxon>
    </lineage>
</organism>
<dbReference type="Pfam" id="PF14727">
    <property type="entry name" value="PHTB1_N"/>
    <property type="match status" value="1"/>
</dbReference>
<gene>
    <name evidence="7" type="ORF">HOLleu_41792</name>
</gene>
<evidence type="ECO:0000259" key="5">
    <source>
        <dbReference type="Pfam" id="PF23338"/>
    </source>
</evidence>
<feature type="region of interest" description="Disordered" evidence="1">
    <location>
        <begin position="834"/>
        <end position="870"/>
    </location>
</feature>
<feature type="domain" description="PTHB1 hairpin" evidence="5">
    <location>
        <begin position="645"/>
        <end position="747"/>
    </location>
</feature>
<sequence length="870" mass="96643">MSLFKARDWWAVSIGSEEIFGHSNLCVANIDNAPSQLDKVIVGSYQGIVRIYSPQSGKAESLKAEDVFLEQQLQHPILQLEVGKFVSVSDALHLAVLHPRKLAVYSVSGSSASVEHGSQYQLKLVYEHNLQRSAYNMVVGPFGSVKGKDFLCVQSLDGTVSFFEQESFAFSRFLPNFLLPGPITYIPRTDSFVTVSSSWQVESYKYQVLAVAHDADSKEESQRVVVGKKISVDWTFNLGEPVIDVTVAPVNNASPVILILGERSVVCLKDNGTLKFMKKLEYNPCCFYPHTSMAEDTVMYLAATNTGQMMVYGGVTLKWAAKLEYAPVSIRVGQYQDLKGVITTLDADGHLTCSYLGTDPSLLVVPTPESREINYDEQDEEMKRLQQVIRESSHSADVLPKKVSEEELQIQAHVPPNLDRTSVYDYFLTTDCIQVSTEDGVKDEDPIPSITVKITLSSRSGLQNVRLLIDSPFPVTANQGTFTIPYVGDSNNPSQILVSFFMRGNSLPSKTVARATATYHLPSGPPRIAQCDIKLPLKLVCKPAGPVKNATFKLTLDTNRNCVNLNDIFPDFITSDGSGSSNAMGFQIFGGPVVTLLSSKSSQRYRLQCDVFEAMWPVMKEFLDRVVKYQLQSGAKDFQCSFSSNLPLQEYFDLIEMHLELRRHAERYKDLLDQRAKQFRAIQRRLLTRFKDKTPAPLANLDTLLDGTYRQILKLAEGVEENQAALVRCSMGLGCATHIINTLLKLQFNLTDKEMEVLEASLTPEVYCDGEQGWEETVDAAISNLLRTCLAKTAKDQTINPTAFEMPPDSSKLKKHIMQLTDRLTKGGRLFIEGQEPGQRTVKATQAVARPPSGVSRDFSTDDTRSSGNA</sequence>
<reference evidence="7" key="1">
    <citation type="submission" date="2021-10" db="EMBL/GenBank/DDBJ databases">
        <title>Tropical sea cucumber genome reveals ecological adaptation and Cuvierian tubules defense mechanism.</title>
        <authorList>
            <person name="Chen T."/>
        </authorList>
    </citation>
    <scope>NUCLEOTIDE SEQUENCE</scope>
    <source>
        <strain evidence="7">Nanhai2018</strain>
        <tissue evidence="7">Muscle</tissue>
    </source>
</reference>
<dbReference type="OrthoDB" id="10262646at2759"/>
<dbReference type="EMBL" id="JAIZAY010000023">
    <property type="protein sequence ID" value="KAJ8019984.1"/>
    <property type="molecule type" value="Genomic_DNA"/>
</dbReference>
<feature type="domain" description="PTHB1 N-terminal" evidence="2">
    <location>
        <begin position="1"/>
        <end position="360"/>
    </location>
</feature>
<evidence type="ECO:0000313" key="8">
    <source>
        <dbReference type="Proteomes" id="UP001152320"/>
    </source>
</evidence>
<evidence type="ECO:0000259" key="2">
    <source>
        <dbReference type="Pfam" id="PF14727"/>
    </source>
</evidence>
<dbReference type="InterPro" id="IPR055363">
    <property type="entry name" value="PTHB1_hp_dom"/>
</dbReference>
<evidence type="ECO:0000259" key="4">
    <source>
        <dbReference type="Pfam" id="PF23337"/>
    </source>
</evidence>
<dbReference type="GO" id="GO:0016020">
    <property type="term" value="C:membrane"/>
    <property type="evidence" value="ECO:0007669"/>
    <property type="project" value="TreeGrafter"/>
</dbReference>
<evidence type="ECO:0000313" key="7">
    <source>
        <dbReference type="EMBL" id="KAJ8019984.1"/>
    </source>
</evidence>
<dbReference type="GO" id="GO:0034464">
    <property type="term" value="C:BBSome"/>
    <property type="evidence" value="ECO:0007669"/>
    <property type="project" value="InterPro"/>
</dbReference>
<evidence type="ECO:0000259" key="6">
    <source>
        <dbReference type="Pfam" id="PF23339"/>
    </source>
</evidence>
<proteinExistence type="predicted"/>
<dbReference type="InterPro" id="IPR055362">
    <property type="entry name" value="PTHB1_pf_dom"/>
</dbReference>
<evidence type="ECO:0000256" key="1">
    <source>
        <dbReference type="SAM" id="MobiDB-lite"/>
    </source>
</evidence>
<feature type="domain" description="PTHB1 GAE" evidence="3">
    <location>
        <begin position="446"/>
        <end position="532"/>
    </location>
</feature>
<dbReference type="Proteomes" id="UP001152320">
    <property type="component" value="Chromosome 23"/>
</dbReference>
<dbReference type="InterPro" id="IPR026511">
    <property type="entry name" value="PTHB1"/>
</dbReference>
<dbReference type="Pfam" id="PF23338">
    <property type="entry name" value="PTHB1_hp"/>
    <property type="match status" value="1"/>
</dbReference>
<dbReference type="InterPro" id="IPR055364">
    <property type="entry name" value="PTHB1_CtH_dom"/>
</dbReference>
<dbReference type="Pfam" id="PF14728">
    <property type="entry name" value="PTHB1_GAE"/>
    <property type="match status" value="1"/>
</dbReference>
<dbReference type="AlphaFoldDB" id="A0A9Q1BCB7"/>
<dbReference type="InterPro" id="IPR028074">
    <property type="entry name" value="PHTB1_GAE_dom"/>
</dbReference>
<dbReference type="Pfam" id="PF23337">
    <property type="entry name" value="PTHB1_pf"/>
    <property type="match status" value="1"/>
</dbReference>
<dbReference type="Pfam" id="PF23339">
    <property type="entry name" value="PTHB1_CtH"/>
    <property type="match status" value="1"/>
</dbReference>
<protein>
    <submittedName>
        <fullName evidence="7">Protein PTHB1</fullName>
    </submittedName>
</protein>